<sequence length="96" mass="10981">MILGYFNPRPAYSEPTVHLQVIVSCYRASGFFLKYFFIQGSLCKTVLLSHAGVIGRLKFLGVSYLLRGQPSWGLNHDQIPWFFKLSLYNSICMQIS</sequence>
<reference evidence="1 2" key="1">
    <citation type="submission" date="2016-11" db="EMBL/GenBank/DDBJ databases">
        <authorList>
            <person name="Jaros S."/>
            <person name="Januszkiewicz K."/>
            <person name="Wedrychowicz H."/>
        </authorList>
    </citation>
    <scope>NUCLEOTIDE SEQUENCE [LARGE SCALE GENOMIC DNA]</scope>
    <source>
        <strain evidence="1 2">DSM 21986</strain>
    </source>
</reference>
<dbReference type="AlphaFoldDB" id="A0A1M5DIT1"/>
<dbReference type="Proteomes" id="UP000184041">
    <property type="component" value="Unassembled WGS sequence"/>
</dbReference>
<accession>A0A1M5DIT1</accession>
<gene>
    <name evidence="1" type="ORF">SAMN05443144_111130</name>
</gene>
<dbReference type="EMBL" id="FQUS01000011">
    <property type="protein sequence ID" value="SHF66821.1"/>
    <property type="molecule type" value="Genomic_DNA"/>
</dbReference>
<proteinExistence type="predicted"/>
<evidence type="ECO:0000313" key="1">
    <source>
        <dbReference type="EMBL" id="SHF66821.1"/>
    </source>
</evidence>
<keyword evidence="2" id="KW-1185">Reference proteome</keyword>
<name>A0A1M5DIT1_9BACT</name>
<organism evidence="1 2">
    <name type="scientific">Fodinibius roseus</name>
    <dbReference type="NCBI Taxonomy" id="1194090"/>
    <lineage>
        <taxon>Bacteria</taxon>
        <taxon>Pseudomonadati</taxon>
        <taxon>Balneolota</taxon>
        <taxon>Balneolia</taxon>
        <taxon>Balneolales</taxon>
        <taxon>Balneolaceae</taxon>
        <taxon>Fodinibius</taxon>
    </lineage>
</organism>
<evidence type="ECO:0000313" key="2">
    <source>
        <dbReference type="Proteomes" id="UP000184041"/>
    </source>
</evidence>
<protein>
    <submittedName>
        <fullName evidence="1">Uncharacterized protein</fullName>
    </submittedName>
</protein>